<evidence type="ECO:0000256" key="1">
    <source>
        <dbReference type="ARBA" id="ARBA00001424"/>
    </source>
</evidence>
<dbReference type="Gene3D" id="3.40.350.10">
    <property type="entry name" value="Creatinase/prolidase N-terminal domain"/>
    <property type="match status" value="1"/>
</dbReference>
<dbReference type="CDD" id="cd01087">
    <property type="entry name" value="Prolidase"/>
    <property type="match status" value="1"/>
</dbReference>
<evidence type="ECO:0000256" key="7">
    <source>
        <dbReference type="ARBA" id="ARBA00022801"/>
    </source>
</evidence>
<dbReference type="Proteomes" id="UP000494170">
    <property type="component" value="Unassembled WGS sequence"/>
</dbReference>
<evidence type="ECO:0000256" key="2">
    <source>
        <dbReference type="ARBA" id="ARBA00001936"/>
    </source>
</evidence>
<dbReference type="Gene3D" id="3.90.230.10">
    <property type="entry name" value="Creatinase/methionine aminopeptidase superfamily"/>
    <property type="match status" value="1"/>
</dbReference>
<dbReference type="InterPro" id="IPR029149">
    <property type="entry name" value="Creatin/AminoP/Spt16_N"/>
</dbReference>
<feature type="domain" description="Aminopeptidase P N-terminal" evidence="11">
    <location>
        <begin position="39"/>
        <end position="177"/>
    </location>
</feature>
<name>A0A6P2RGY3_BURL3</name>
<dbReference type="InterPro" id="IPR007865">
    <property type="entry name" value="Aminopep_P_N"/>
</dbReference>
<dbReference type="InterPro" id="IPR036005">
    <property type="entry name" value="Creatinase/aminopeptidase-like"/>
</dbReference>
<evidence type="ECO:0000256" key="4">
    <source>
        <dbReference type="ARBA" id="ARBA00012574"/>
    </source>
</evidence>
<evidence type="ECO:0000256" key="10">
    <source>
        <dbReference type="RuleBase" id="RU000590"/>
    </source>
</evidence>
<dbReference type="InterPro" id="IPR052433">
    <property type="entry name" value="X-Pro_dipept-like"/>
</dbReference>
<dbReference type="SUPFAM" id="SSF53092">
    <property type="entry name" value="Creatinase/prolidase N-terminal domain"/>
    <property type="match status" value="1"/>
</dbReference>
<dbReference type="InterPro" id="IPR001131">
    <property type="entry name" value="Peptidase_M24B_aminopep-P_CS"/>
</dbReference>
<dbReference type="AlphaFoldDB" id="A0A6P2RGY3"/>
<keyword evidence="9" id="KW-0464">Manganese</keyword>
<evidence type="ECO:0000256" key="3">
    <source>
        <dbReference type="ARBA" id="ARBA00008766"/>
    </source>
</evidence>
<dbReference type="InterPro" id="IPR000994">
    <property type="entry name" value="Pept_M24"/>
</dbReference>
<comment type="similarity">
    <text evidence="3 10">Belongs to the peptidase M24B family.</text>
</comment>
<keyword evidence="7" id="KW-0378">Hydrolase</keyword>
<dbReference type="EC" id="3.4.11.9" evidence="4"/>
<dbReference type="GO" id="GO:0005829">
    <property type="term" value="C:cytosol"/>
    <property type="evidence" value="ECO:0007669"/>
    <property type="project" value="TreeGrafter"/>
</dbReference>
<evidence type="ECO:0000313" key="13">
    <source>
        <dbReference type="Proteomes" id="UP000494170"/>
    </source>
</evidence>
<sequence length="491" mass="53564">MVCNNRRTGLPGRLPAPLSRAASRGATIARMNAPLDTAIAVDVYRQRRERVLAALRAAGGGIAIVPTAPEVPRNRDTDYPYRFDSYFHYLTGFSEPDAVLVLNAAAPHGAPESILFCRGKNVDREIWEGFHYGPEAARDAFGFDAAFAVDVIDTEMPRLLADAGTVHYRFGASADFDRQLAGWIDAVRALARSGVAAPDAMLDLTPLLDDMRLVKDEHELATMMRAAHISALAHRRAMQACRPGVREYELEAELLYVFRKHGAQSPAYGSIVAAGANACVLHYPAGNATAKDGDLILIDAACELDGYASDITRTFPANGRFSPAQRTLYDIVLAAQQAAIDATRAGVPFEAPHDAAVRVLAQGLLDTGIIPKTRFSNVDDVIAERAYARFYMHRTGHWIGMDVHDCGDYRERLAERDGNGVLPWRTLKAGMTLTIEPGLYVRAADDVPPEYWNIGIRIEDDAIVREHGCELITRGVPVAADEIEALMRAGA</sequence>
<evidence type="ECO:0000313" key="12">
    <source>
        <dbReference type="EMBL" id="VWC31511.1"/>
    </source>
</evidence>
<dbReference type="PANTHER" id="PTHR43226:SF4">
    <property type="entry name" value="XAA-PRO AMINOPEPTIDASE 3"/>
    <property type="match status" value="1"/>
</dbReference>
<reference evidence="12 13" key="1">
    <citation type="submission" date="2019-09" db="EMBL/GenBank/DDBJ databases">
        <authorList>
            <person name="Depoorter E."/>
        </authorList>
    </citation>
    <scope>NUCLEOTIDE SEQUENCE [LARGE SCALE GENOMIC DNA]</scope>
    <source>
        <strain evidence="12">LMG 6863</strain>
    </source>
</reference>
<gene>
    <name evidence="12" type="ORF">BLA6863_06444</name>
</gene>
<dbReference type="SUPFAM" id="SSF55920">
    <property type="entry name" value="Creatinase/aminopeptidase"/>
    <property type="match status" value="1"/>
</dbReference>
<organism evidence="12 13">
    <name type="scientific">Burkholderia lata (strain ATCC 17760 / DSM 23089 / LMG 22485 / NCIMB 9086 / R18194 / 383)</name>
    <dbReference type="NCBI Taxonomy" id="482957"/>
    <lineage>
        <taxon>Bacteria</taxon>
        <taxon>Pseudomonadati</taxon>
        <taxon>Pseudomonadota</taxon>
        <taxon>Betaproteobacteria</taxon>
        <taxon>Burkholderiales</taxon>
        <taxon>Burkholderiaceae</taxon>
        <taxon>Burkholderia</taxon>
        <taxon>Burkholderia cepacia complex</taxon>
    </lineage>
</organism>
<comment type="cofactor">
    <cofactor evidence="2">
        <name>Mn(2+)</name>
        <dbReference type="ChEBI" id="CHEBI:29035"/>
    </cofactor>
</comment>
<dbReference type="PANTHER" id="PTHR43226">
    <property type="entry name" value="XAA-PRO AMINOPEPTIDASE 3"/>
    <property type="match status" value="1"/>
</dbReference>
<evidence type="ECO:0000256" key="5">
    <source>
        <dbReference type="ARBA" id="ARBA00022670"/>
    </source>
</evidence>
<evidence type="ECO:0000256" key="6">
    <source>
        <dbReference type="ARBA" id="ARBA00022723"/>
    </source>
</evidence>
<keyword evidence="6 10" id="KW-0479">Metal-binding</keyword>
<dbReference type="PROSITE" id="PS00491">
    <property type="entry name" value="PROLINE_PEPTIDASE"/>
    <property type="match status" value="1"/>
</dbReference>
<keyword evidence="5" id="KW-0645">Protease</keyword>
<dbReference type="EMBL" id="CABVPY010000064">
    <property type="protein sequence ID" value="VWC31511.1"/>
    <property type="molecule type" value="Genomic_DNA"/>
</dbReference>
<protein>
    <recommendedName>
        <fullName evidence="4">Xaa-Pro aminopeptidase</fullName>
        <ecNumber evidence="4">3.4.11.9</ecNumber>
    </recommendedName>
</protein>
<evidence type="ECO:0000259" key="11">
    <source>
        <dbReference type="SMART" id="SM01011"/>
    </source>
</evidence>
<dbReference type="Pfam" id="PF00557">
    <property type="entry name" value="Peptidase_M24"/>
    <property type="match status" value="1"/>
</dbReference>
<evidence type="ECO:0000256" key="8">
    <source>
        <dbReference type="ARBA" id="ARBA00023049"/>
    </source>
</evidence>
<proteinExistence type="inferred from homology"/>
<dbReference type="Pfam" id="PF05195">
    <property type="entry name" value="AMP_N"/>
    <property type="match status" value="1"/>
</dbReference>
<keyword evidence="12" id="KW-0031">Aminopeptidase</keyword>
<comment type="catalytic activity">
    <reaction evidence="1">
        <text>Release of any N-terminal amino acid, including proline, that is linked to proline, even from a dipeptide or tripeptide.</text>
        <dbReference type="EC" id="3.4.11.9"/>
    </reaction>
</comment>
<evidence type="ECO:0000256" key="9">
    <source>
        <dbReference type="ARBA" id="ARBA00023211"/>
    </source>
</evidence>
<dbReference type="GO" id="GO:0006508">
    <property type="term" value="P:proteolysis"/>
    <property type="evidence" value="ECO:0007669"/>
    <property type="project" value="UniProtKB-KW"/>
</dbReference>
<accession>A0A6P2RGY3</accession>
<keyword evidence="8" id="KW-0482">Metalloprotease</keyword>
<dbReference type="SMART" id="SM01011">
    <property type="entry name" value="AMP_N"/>
    <property type="match status" value="1"/>
</dbReference>
<dbReference type="GO" id="GO:0070006">
    <property type="term" value="F:metalloaminopeptidase activity"/>
    <property type="evidence" value="ECO:0007669"/>
    <property type="project" value="InterPro"/>
</dbReference>
<dbReference type="GO" id="GO:0030145">
    <property type="term" value="F:manganese ion binding"/>
    <property type="evidence" value="ECO:0007669"/>
    <property type="project" value="InterPro"/>
</dbReference>